<dbReference type="GO" id="GO:0005829">
    <property type="term" value="C:cytosol"/>
    <property type="evidence" value="ECO:0007669"/>
    <property type="project" value="TreeGrafter"/>
</dbReference>
<evidence type="ECO:0000256" key="1">
    <source>
        <dbReference type="ARBA" id="ARBA00009437"/>
    </source>
</evidence>
<dbReference type="Proteomes" id="UP000182932">
    <property type="component" value="Unassembled WGS sequence"/>
</dbReference>
<dbReference type="PANTHER" id="PTHR30419">
    <property type="entry name" value="HTH-TYPE TRANSCRIPTIONAL REGULATOR YBHD"/>
    <property type="match status" value="1"/>
</dbReference>
<accession>A0A975W7I7</accession>
<protein>
    <submittedName>
        <fullName evidence="6">LysR family transcriptional regulator, nitrogen assimilation regulatory protein</fullName>
    </submittedName>
</protein>
<evidence type="ECO:0000313" key="7">
    <source>
        <dbReference type="Proteomes" id="UP000182932"/>
    </source>
</evidence>
<dbReference type="InterPro" id="IPR036390">
    <property type="entry name" value="WH_DNA-bd_sf"/>
</dbReference>
<dbReference type="AlphaFoldDB" id="A0A975W7I7"/>
<sequence>MSGAARELGIAQPALSKQMSQLEHELDAQLFQRHSRGVTLTRAGEKLRQEAAELIRRMEAIRQAIHTEAEDVTGKVVVAVISSLAPTLATELYPRLEQEYPGISLHIVDFPSERAGQALLNEEADLAVMPNAATEFPQLRSRPLFEESFHFLTKATPRAPARTIRLSEAAEHPLVLPFRSHDLRRRIEEAAGSIGVTLNVKYQTGSINVIDAMVERGMVASIVPMTHWLDRIASGQVSARLVTEPGVSRVHSLCHRPVRDLAPATKVVHDVIMTEVQSLVAAGKLSGKPVRA</sequence>
<dbReference type="InterPro" id="IPR050950">
    <property type="entry name" value="HTH-type_LysR_regulators"/>
</dbReference>
<reference evidence="6 7" key="1">
    <citation type="submission" date="2016-10" db="EMBL/GenBank/DDBJ databases">
        <authorList>
            <person name="Varghese N."/>
            <person name="Submissions S."/>
        </authorList>
    </citation>
    <scope>NUCLEOTIDE SEQUENCE [LARGE SCALE GENOMIC DNA]</scope>
    <source>
        <strain evidence="6 7">FF3</strain>
    </source>
</reference>
<comment type="similarity">
    <text evidence="1">Belongs to the LysR transcriptional regulatory family.</text>
</comment>
<evidence type="ECO:0000259" key="5">
    <source>
        <dbReference type="PROSITE" id="PS50931"/>
    </source>
</evidence>
<keyword evidence="3" id="KW-0238">DNA-binding</keyword>
<name>A0A975W7I7_9RHOB</name>
<dbReference type="InterPro" id="IPR005119">
    <property type="entry name" value="LysR_subst-bd"/>
</dbReference>
<evidence type="ECO:0000256" key="4">
    <source>
        <dbReference type="ARBA" id="ARBA00023163"/>
    </source>
</evidence>
<dbReference type="SUPFAM" id="SSF46785">
    <property type="entry name" value="Winged helix' DNA-binding domain"/>
    <property type="match status" value="1"/>
</dbReference>
<dbReference type="InterPro" id="IPR036388">
    <property type="entry name" value="WH-like_DNA-bd_sf"/>
</dbReference>
<organism evidence="6 7">
    <name type="scientific">Marinovum algicola</name>
    <dbReference type="NCBI Taxonomy" id="42444"/>
    <lineage>
        <taxon>Bacteria</taxon>
        <taxon>Pseudomonadati</taxon>
        <taxon>Pseudomonadota</taxon>
        <taxon>Alphaproteobacteria</taxon>
        <taxon>Rhodobacterales</taxon>
        <taxon>Roseobacteraceae</taxon>
        <taxon>Marinovum</taxon>
    </lineage>
</organism>
<dbReference type="Pfam" id="PF00126">
    <property type="entry name" value="HTH_1"/>
    <property type="match status" value="1"/>
</dbReference>
<evidence type="ECO:0000256" key="3">
    <source>
        <dbReference type="ARBA" id="ARBA00023125"/>
    </source>
</evidence>
<keyword evidence="7" id="KW-1185">Reference proteome</keyword>
<keyword evidence="2" id="KW-0805">Transcription regulation</keyword>
<dbReference type="PRINTS" id="PR00039">
    <property type="entry name" value="HTHLYSR"/>
</dbReference>
<gene>
    <name evidence="6" type="ORF">SAMN04487940_102212</name>
</gene>
<dbReference type="GO" id="GO:0003700">
    <property type="term" value="F:DNA-binding transcription factor activity"/>
    <property type="evidence" value="ECO:0007669"/>
    <property type="project" value="InterPro"/>
</dbReference>
<comment type="caution">
    <text evidence="6">The sequence shown here is derived from an EMBL/GenBank/DDBJ whole genome shotgun (WGS) entry which is preliminary data.</text>
</comment>
<dbReference type="RefSeq" id="WP_371398779.1">
    <property type="nucleotide sequence ID" value="NZ_CP167091.1"/>
</dbReference>
<dbReference type="EMBL" id="FNYY01000002">
    <property type="protein sequence ID" value="SEI85876.1"/>
    <property type="molecule type" value="Genomic_DNA"/>
</dbReference>
<dbReference type="PROSITE" id="PS50931">
    <property type="entry name" value="HTH_LYSR"/>
    <property type="match status" value="1"/>
</dbReference>
<evidence type="ECO:0000313" key="6">
    <source>
        <dbReference type="EMBL" id="SEI85876.1"/>
    </source>
</evidence>
<dbReference type="Gene3D" id="3.40.190.290">
    <property type="match status" value="1"/>
</dbReference>
<feature type="domain" description="HTH lysR-type" evidence="5">
    <location>
        <begin position="1"/>
        <end position="41"/>
    </location>
</feature>
<proteinExistence type="inferred from homology"/>
<dbReference type="Gene3D" id="1.10.10.10">
    <property type="entry name" value="Winged helix-like DNA-binding domain superfamily/Winged helix DNA-binding domain"/>
    <property type="match status" value="1"/>
</dbReference>
<keyword evidence="4" id="KW-0804">Transcription</keyword>
<evidence type="ECO:0000256" key="2">
    <source>
        <dbReference type="ARBA" id="ARBA00023015"/>
    </source>
</evidence>
<dbReference type="Pfam" id="PF03466">
    <property type="entry name" value="LysR_substrate"/>
    <property type="match status" value="1"/>
</dbReference>
<dbReference type="GO" id="GO:0003677">
    <property type="term" value="F:DNA binding"/>
    <property type="evidence" value="ECO:0007669"/>
    <property type="project" value="UniProtKB-KW"/>
</dbReference>
<dbReference type="InterPro" id="IPR000847">
    <property type="entry name" value="LysR_HTH_N"/>
</dbReference>
<dbReference type="SUPFAM" id="SSF53850">
    <property type="entry name" value="Periplasmic binding protein-like II"/>
    <property type="match status" value="1"/>
</dbReference>